<protein>
    <recommendedName>
        <fullName evidence="3">Tetratricopeptide repeat-containing protein</fullName>
    </recommendedName>
</protein>
<keyword evidence="2" id="KW-1185">Reference proteome</keyword>
<reference evidence="2" key="1">
    <citation type="submission" date="2016-08" db="EMBL/GenBank/DDBJ databases">
        <authorList>
            <person name="Varghese N."/>
            <person name="Submissions Spin"/>
        </authorList>
    </citation>
    <scope>NUCLEOTIDE SEQUENCE [LARGE SCALE GENOMIC DNA]</scope>
    <source>
        <strain evidence="2">REICA_082</strain>
    </source>
</reference>
<evidence type="ECO:0000313" key="1">
    <source>
        <dbReference type="EMBL" id="SCC12951.1"/>
    </source>
</evidence>
<dbReference type="InterPro" id="IPR011990">
    <property type="entry name" value="TPR-like_helical_dom_sf"/>
</dbReference>
<evidence type="ECO:0000313" key="2">
    <source>
        <dbReference type="Proteomes" id="UP000198975"/>
    </source>
</evidence>
<dbReference type="Pfam" id="PF13374">
    <property type="entry name" value="TPR_10"/>
    <property type="match status" value="1"/>
</dbReference>
<dbReference type="Gene3D" id="1.25.40.10">
    <property type="entry name" value="Tetratricopeptide repeat domain"/>
    <property type="match status" value="1"/>
</dbReference>
<sequence>MLLSPLLSETDAALENRIVDIINAGNALSDKKQFAEAIRQYDQACALLPEPKFAWEMIGGWLTGSYYNAWFALGNYEKAKAWAEVELEYRRSEIDVGPHMDLGMALYELGQLDEAFRYFDAIYRYGKRRPFKEYPHKYLEFYLARQR</sequence>
<gene>
    <name evidence="1" type="ORF">GA0061071_106174</name>
</gene>
<dbReference type="RefSeq" id="WP_061492725.1">
    <property type="nucleotide sequence ID" value="NZ_CP115659.1"/>
</dbReference>
<dbReference type="SUPFAM" id="SSF48452">
    <property type="entry name" value="TPR-like"/>
    <property type="match status" value="1"/>
</dbReference>
<dbReference type="Proteomes" id="UP000198975">
    <property type="component" value="Unassembled WGS sequence"/>
</dbReference>
<accession>A0A1C4C1G3</accession>
<dbReference type="AlphaFoldDB" id="A0A1C4C1G3"/>
<evidence type="ECO:0008006" key="3">
    <source>
        <dbReference type="Google" id="ProtNLM"/>
    </source>
</evidence>
<dbReference type="OrthoDB" id="1551390at2"/>
<proteinExistence type="predicted"/>
<dbReference type="EMBL" id="FMAY01000006">
    <property type="protein sequence ID" value="SCC12951.1"/>
    <property type="molecule type" value="Genomic_DNA"/>
</dbReference>
<name>A0A1C4C1G3_9ENTR</name>
<organism evidence="1 2">
    <name type="scientific">Kosakonia oryzendophytica</name>
    <dbReference type="NCBI Taxonomy" id="1005665"/>
    <lineage>
        <taxon>Bacteria</taxon>
        <taxon>Pseudomonadati</taxon>
        <taxon>Pseudomonadota</taxon>
        <taxon>Gammaproteobacteria</taxon>
        <taxon>Enterobacterales</taxon>
        <taxon>Enterobacteriaceae</taxon>
        <taxon>Kosakonia</taxon>
    </lineage>
</organism>